<dbReference type="EMBL" id="UYJE01006620">
    <property type="protein sequence ID" value="VDI47548.1"/>
    <property type="molecule type" value="Genomic_DNA"/>
</dbReference>
<accession>A0A8B6FE51</accession>
<dbReference type="AlphaFoldDB" id="A0A8B6FE51"/>
<evidence type="ECO:0000313" key="2">
    <source>
        <dbReference type="EMBL" id="VDI47548.1"/>
    </source>
</evidence>
<evidence type="ECO:0000313" key="3">
    <source>
        <dbReference type="Proteomes" id="UP000596742"/>
    </source>
</evidence>
<organism evidence="2 3">
    <name type="scientific">Mytilus galloprovincialis</name>
    <name type="common">Mediterranean mussel</name>
    <dbReference type="NCBI Taxonomy" id="29158"/>
    <lineage>
        <taxon>Eukaryota</taxon>
        <taxon>Metazoa</taxon>
        <taxon>Spiralia</taxon>
        <taxon>Lophotrochozoa</taxon>
        <taxon>Mollusca</taxon>
        <taxon>Bivalvia</taxon>
        <taxon>Autobranchia</taxon>
        <taxon>Pteriomorphia</taxon>
        <taxon>Mytilida</taxon>
        <taxon>Mytiloidea</taxon>
        <taxon>Mytilidae</taxon>
        <taxon>Mytilinae</taxon>
        <taxon>Mytilus</taxon>
    </lineage>
</organism>
<protein>
    <submittedName>
        <fullName evidence="2">Uncharacterized protein</fullName>
    </submittedName>
</protein>
<reference evidence="2" key="1">
    <citation type="submission" date="2018-11" db="EMBL/GenBank/DDBJ databases">
        <authorList>
            <person name="Alioto T."/>
            <person name="Alioto T."/>
        </authorList>
    </citation>
    <scope>NUCLEOTIDE SEQUENCE</scope>
</reference>
<proteinExistence type="predicted"/>
<gene>
    <name evidence="2" type="ORF">MGAL_10B082419</name>
</gene>
<feature type="region of interest" description="Disordered" evidence="1">
    <location>
        <begin position="129"/>
        <end position="157"/>
    </location>
</feature>
<comment type="caution">
    <text evidence="2">The sequence shown here is derived from an EMBL/GenBank/DDBJ whole genome shotgun (WGS) entry which is preliminary data.</text>
</comment>
<sequence>MITIPFQNERCVCFDEYGIVMQPSENSSLCRMCEGRSDCNSFAVTYKGNLQRAVVSRDLPFFDHLKACEENHFSYPLQMSENSVQLCDISESDGTDNWVGVYRQTLSTDYFDKTDDSMNDQEHLYNSSQSIPMCHNEGPDKSDANNQSSGNIELRMT</sequence>
<name>A0A8B6FE51_MYTGA</name>
<evidence type="ECO:0000256" key="1">
    <source>
        <dbReference type="SAM" id="MobiDB-lite"/>
    </source>
</evidence>
<keyword evidence="3" id="KW-1185">Reference proteome</keyword>
<dbReference type="Proteomes" id="UP000596742">
    <property type="component" value="Unassembled WGS sequence"/>
</dbReference>